<dbReference type="RefSeq" id="WP_189564656.1">
    <property type="nucleotide sequence ID" value="NZ_BMXF01000002.1"/>
</dbReference>
<keyword evidence="3" id="KW-1185">Reference proteome</keyword>
<sequence>MKKKSNPQKAKLTLVLFILLLLAGVLNLLLLLLRNDFYRGFHPAGNYLTLAANVLFVLSSMAGIAITLSNMRGKS</sequence>
<dbReference type="AlphaFoldDB" id="A0A8J3G8U6"/>
<keyword evidence="1" id="KW-1133">Transmembrane helix</keyword>
<keyword evidence="1" id="KW-0812">Transmembrane</keyword>
<keyword evidence="1" id="KW-0472">Membrane</keyword>
<protein>
    <submittedName>
        <fullName evidence="2">Uncharacterized protein</fullName>
    </submittedName>
</protein>
<accession>A0A8J3G8U6</accession>
<comment type="caution">
    <text evidence="2">The sequence shown here is derived from an EMBL/GenBank/DDBJ whole genome shotgun (WGS) entry which is preliminary data.</text>
</comment>
<dbReference type="Proteomes" id="UP000598271">
    <property type="component" value="Unassembled WGS sequence"/>
</dbReference>
<feature type="transmembrane region" description="Helical" evidence="1">
    <location>
        <begin position="12"/>
        <end position="33"/>
    </location>
</feature>
<evidence type="ECO:0000313" key="2">
    <source>
        <dbReference type="EMBL" id="GHB69421.1"/>
    </source>
</evidence>
<dbReference type="EMBL" id="BMXF01000002">
    <property type="protein sequence ID" value="GHB69421.1"/>
    <property type="molecule type" value="Genomic_DNA"/>
</dbReference>
<feature type="transmembrane region" description="Helical" evidence="1">
    <location>
        <begin position="45"/>
        <end position="68"/>
    </location>
</feature>
<evidence type="ECO:0000313" key="3">
    <source>
        <dbReference type="Proteomes" id="UP000598271"/>
    </source>
</evidence>
<gene>
    <name evidence="2" type="ORF">GCM10007390_23740</name>
</gene>
<evidence type="ECO:0000256" key="1">
    <source>
        <dbReference type="SAM" id="Phobius"/>
    </source>
</evidence>
<organism evidence="2 3">
    <name type="scientific">Persicitalea jodogahamensis</name>
    <dbReference type="NCBI Taxonomy" id="402147"/>
    <lineage>
        <taxon>Bacteria</taxon>
        <taxon>Pseudomonadati</taxon>
        <taxon>Bacteroidota</taxon>
        <taxon>Cytophagia</taxon>
        <taxon>Cytophagales</taxon>
        <taxon>Spirosomataceae</taxon>
        <taxon>Persicitalea</taxon>
    </lineage>
</organism>
<reference evidence="2 3" key="1">
    <citation type="journal article" date="2014" name="Int. J. Syst. Evol. Microbiol.">
        <title>Complete genome sequence of Corynebacterium casei LMG S-19264T (=DSM 44701T), isolated from a smear-ripened cheese.</title>
        <authorList>
            <consortium name="US DOE Joint Genome Institute (JGI-PGF)"/>
            <person name="Walter F."/>
            <person name="Albersmeier A."/>
            <person name="Kalinowski J."/>
            <person name="Ruckert C."/>
        </authorList>
    </citation>
    <scope>NUCLEOTIDE SEQUENCE [LARGE SCALE GENOMIC DNA]</scope>
    <source>
        <strain evidence="2 3">KCTC 12866</strain>
    </source>
</reference>
<proteinExistence type="predicted"/>
<name>A0A8J3G8U6_9BACT</name>